<organism evidence="1 2">
    <name type="scientific">Vibrio ishigakensis</name>
    <dbReference type="NCBI Taxonomy" id="1481914"/>
    <lineage>
        <taxon>Bacteria</taxon>
        <taxon>Pseudomonadati</taxon>
        <taxon>Pseudomonadota</taxon>
        <taxon>Gammaproteobacteria</taxon>
        <taxon>Vibrionales</taxon>
        <taxon>Vibrionaceae</taxon>
        <taxon>Vibrio</taxon>
    </lineage>
</organism>
<accession>A0A0B8P2A7</accession>
<keyword evidence="1" id="KW-0645">Protease</keyword>
<evidence type="ECO:0000313" key="1">
    <source>
        <dbReference type="EMBL" id="GAM57423.1"/>
    </source>
</evidence>
<dbReference type="GO" id="GO:0006508">
    <property type="term" value="P:proteolysis"/>
    <property type="evidence" value="ECO:0007669"/>
    <property type="project" value="UniProtKB-KW"/>
</dbReference>
<reference evidence="1 2" key="1">
    <citation type="submission" date="2015-01" db="EMBL/GenBank/DDBJ databases">
        <title>Vibrio sp. C1 JCM 19231 whole genome shotgun sequence.</title>
        <authorList>
            <person name="Sawabe T."/>
            <person name="Meirelles P."/>
            <person name="Feng G."/>
            <person name="Sayaka M."/>
            <person name="Hattori M."/>
            <person name="Ohkuma M."/>
        </authorList>
    </citation>
    <scope>NUCLEOTIDE SEQUENCE [LARGE SCALE GENOMIC DNA]</scope>
    <source>
        <strain evidence="2">JCM 19231</strain>
    </source>
</reference>
<comment type="caution">
    <text evidence="1">The sequence shown here is derived from an EMBL/GenBank/DDBJ whole genome shotgun (WGS) entry which is preliminary data.</text>
</comment>
<dbReference type="AlphaFoldDB" id="A0A0B8P2A7"/>
<dbReference type="EC" id="3.4.21.53" evidence="1"/>
<reference evidence="1 2" key="2">
    <citation type="submission" date="2015-01" db="EMBL/GenBank/DDBJ databases">
        <authorList>
            <consortium name="NBRP consortium"/>
            <person name="Sawabe T."/>
            <person name="Meirelles P."/>
            <person name="Feng G."/>
            <person name="Sayaka M."/>
            <person name="Hattori M."/>
            <person name="Ohkuma M."/>
        </authorList>
    </citation>
    <scope>NUCLEOTIDE SEQUENCE [LARGE SCALE GENOMIC DNA]</scope>
    <source>
        <strain evidence="2">JCM 19231</strain>
    </source>
</reference>
<dbReference type="GO" id="GO:0004252">
    <property type="term" value="F:serine-type endopeptidase activity"/>
    <property type="evidence" value="ECO:0007669"/>
    <property type="project" value="UniProtKB-EC"/>
</dbReference>
<sequence>MNSIDWRLATPQYDQVIDSNLSLFQYSDCTFSDLQPRLNASLKRFCELKQAAPLMVINGADTVYERRNLASALQAFTNSKVGYSESIEIDEIVGSYVVDDNECHTRIGLLESYDDGYLILSANSVLVNPKLLVAIRALFQVNR</sequence>
<dbReference type="Proteomes" id="UP000031671">
    <property type="component" value="Unassembled WGS sequence"/>
</dbReference>
<gene>
    <name evidence="1" type="ORF">JCM19231_2900</name>
</gene>
<keyword evidence="1" id="KW-0378">Hydrolase</keyword>
<evidence type="ECO:0000313" key="2">
    <source>
        <dbReference type="Proteomes" id="UP000031671"/>
    </source>
</evidence>
<dbReference type="EMBL" id="BBRZ01000053">
    <property type="protein sequence ID" value="GAM57423.1"/>
    <property type="molecule type" value="Genomic_DNA"/>
</dbReference>
<name>A0A0B8P2A7_9VIBR</name>
<proteinExistence type="predicted"/>
<protein>
    <submittedName>
        <fullName evidence="1">ATP-dependent protease La type II</fullName>
        <ecNumber evidence="1">3.4.21.53</ecNumber>
    </submittedName>
</protein>
<keyword evidence="2" id="KW-1185">Reference proteome</keyword>